<sequence length="223" mass="25589">MSDLAQIGTITLMNKLLSLKTTDFPTRHGFLISFQELTNRYDQIADKHLDDSFKKTLLQRFIMYDTALLNSWITVTENSRSCYTIQAANDDVIGDDDDCVLDGFLAHMSVSNEPMRADAVNALQVYSTFQQQRRRNNGPPRVRDPDSVEIPQPLYGELSRELRMVWSREPYDIKKRILNIKQQVPKQGAKKNVDLGVYMIESEGYESDASAYSEHTYDYDVDG</sequence>
<proteinExistence type="predicted"/>
<dbReference type="EMBL" id="KV784353">
    <property type="protein sequence ID" value="OEU23369.1"/>
    <property type="molecule type" value="Genomic_DNA"/>
</dbReference>
<dbReference type="AlphaFoldDB" id="A0A1E7FYY8"/>
<accession>A0A1E7FYY8</accession>
<dbReference type="InParanoid" id="A0A1E7FYY8"/>
<protein>
    <submittedName>
        <fullName evidence="2">Uncharacterized protein</fullName>
    </submittedName>
</protein>
<feature type="region of interest" description="Disordered" evidence="1">
    <location>
        <begin position="129"/>
        <end position="150"/>
    </location>
</feature>
<evidence type="ECO:0000313" key="2">
    <source>
        <dbReference type="EMBL" id="OEU23369.1"/>
    </source>
</evidence>
<organism evidence="2 3">
    <name type="scientific">Fragilariopsis cylindrus CCMP1102</name>
    <dbReference type="NCBI Taxonomy" id="635003"/>
    <lineage>
        <taxon>Eukaryota</taxon>
        <taxon>Sar</taxon>
        <taxon>Stramenopiles</taxon>
        <taxon>Ochrophyta</taxon>
        <taxon>Bacillariophyta</taxon>
        <taxon>Bacillariophyceae</taxon>
        <taxon>Bacillariophycidae</taxon>
        <taxon>Bacillariales</taxon>
        <taxon>Bacillariaceae</taxon>
        <taxon>Fragilariopsis</taxon>
    </lineage>
</organism>
<gene>
    <name evidence="2" type="ORF">FRACYDRAFT_233542</name>
</gene>
<dbReference type="Proteomes" id="UP000095751">
    <property type="component" value="Unassembled WGS sequence"/>
</dbReference>
<name>A0A1E7FYY8_9STRA</name>
<reference evidence="2 3" key="1">
    <citation type="submission" date="2016-09" db="EMBL/GenBank/DDBJ databases">
        <title>Extensive genetic diversity and differential bi-allelic expression allows diatom success in the polar Southern Ocean.</title>
        <authorList>
            <consortium name="DOE Joint Genome Institute"/>
            <person name="Mock T."/>
            <person name="Otillar R.P."/>
            <person name="Strauss J."/>
            <person name="Dupont C."/>
            <person name="Frickenhaus S."/>
            <person name="Maumus F."/>
            <person name="Mcmullan M."/>
            <person name="Sanges R."/>
            <person name="Schmutz J."/>
            <person name="Toseland A."/>
            <person name="Valas R."/>
            <person name="Veluchamy A."/>
            <person name="Ward B.J."/>
            <person name="Allen A."/>
            <person name="Barry K."/>
            <person name="Falciatore A."/>
            <person name="Ferrante M."/>
            <person name="Fortunato A.E."/>
            <person name="Gloeckner G."/>
            <person name="Gruber A."/>
            <person name="Hipkin R."/>
            <person name="Janech M."/>
            <person name="Kroth P."/>
            <person name="Leese F."/>
            <person name="Lindquist E."/>
            <person name="Lyon B.R."/>
            <person name="Martin J."/>
            <person name="Mayer C."/>
            <person name="Parker M."/>
            <person name="Quesneville H."/>
            <person name="Raymond J."/>
            <person name="Uhlig C."/>
            <person name="Valentin K.U."/>
            <person name="Worden A.Z."/>
            <person name="Armbrust E.V."/>
            <person name="Bowler C."/>
            <person name="Green B."/>
            <person name="Moulton V."/>
            <person name="Van Oosterhout C."/>
            <person name="Grigoriev I."/>
        </authorList>
    </citation>
    <scope>NUCLEOTIDE SEQUENCE [LARGE SCALE GENOMIC DNA]</scope>
    <source>
        <strain evidence="2 3">CCMP1102</strain>
    </source>
</reference>
<evidence type="ECO:0000313" key="3">
    <source>
        <dbReference type="Proteomes" id="UP000095751"/>
    </source>
</evidence>
<dbReference type="KEGG" id="fcy:FRACYDRAFT_233542"/>
<keyword evidence="3" id="KW-1185">Reference proteome</keyword>
<evidence type="ECO:0000256" key="1">
    <source>
        <dbReference type="SAM" id="MobiDB-lite"/>
    </source>
</evidence>